<dbReference type="EMBL" id="HBGA01086521">
    <property type="protein sequence ID" value="CAD9021211.1"/>
    <property type="molecule type" value="Transcribed_RNA"/>
</dbReference>
<name>A0A7S1IS97_9EUGL</name>
<gene>
    <name evidence="1" type="ORF">EGYM00392_LOCUS32326</name>
</gene>
<protein>
    <submittedName>
        <fullName evidence="1">Uncharacterized protein</fullName>
    </submittedName>
</protein>
<reference evidence="1" key="1">
    <citation type="submission" date="2021-01" db="EMBL/GenBank/DDBJ databases">
        <authorList>
            <person name="Corre E."/>
            <person name="Pelletier E."/>
            <person name="Niang G."/>
            <person name="Scheremetjew M."/>
            <person name="Finn R."/>
            <person name="Kale V."/>
            <person name="Holt S."/>
            <person name="Cochrane G."/>
            <person name="Meng A."/>
            <person name="Brown T."/>
            <person name="Cohen L."/>
        </authorList>
    </citation>
    <scope>NUCLEOTIDE SEQUENCE</scope>
    <source>
        <strain evidence="1">NIES-381</strain>
    </source>
</reference>
<dbReference type="AlphaFoldDB" id="A0A7S1IS97"/>
<sequence length="100" mass="11193">MFTGERTQSMKFESQMCLSLWHAAFMCGQRDSNIPKSPLVVRNATASMAFISFATGGLTVFVCNFGDDQEVAKLLCGLFSVYRVWKRPRDCHLIHTGPAK</sequence>
<evidence type="ECO:0000313" key="1">
    <source>
        <dbReference type="EMBL" id="CAD9021211.1"/>
    </source>
</evidence>
<organism evidence="1">
    <name type="scientific">Eutreptiella gymnastica</name>
    <dbReference type="NCBI Taxonomy" id="73025"/>
    <lineage>
        <taxon>Eukaryota</taxon>
        <taxon>Discoba</taxon>
        <taxon>Euglenozoa</taxon>
        <taxon>Euglenida</taxon>
        <taxon>Spirocuta</taxon>
        <taxon>Euglenophyceae</taxon>
        <taxon>Eutreptiales</taxon>
        <taxon>Eutreptiaceae</taxon>
        <taxon>Eutreptiella</taxon>
    </lineage>
</organism>
<accession>A0A7S1IS97</accession>
<proteinExistence type="predicted"/>